<sequence>MDIVGGARQLLMALLVLLAGGCAQYRTPTAENFGQDWTVQSGQWAVEDGVLAGSCPPHAADARACGLAATSATLLAHARLPANFRLQTVLTLERGYAASFGLTGGTPRRVELTFHAGRQRLIVKRHAPTLWRAPASFPLAIGYGQPIRVDVEVCNGYVQVSADGRRVGGGHLDELAGGGRLQLGVTGAVRFAGLGVRALDGRECARGAIPTDPSGIPRETLPDDFEFAPST</sequence>
<keyword evidence="2" id="KW-0732">Signal</keyword>
<evidence type="ECO:0000313" key="4">
    <source>
        <dbReference type="Proteomes" id="UP000308891"/>
    </source>
</evidence>
<evidence type="ECO:0000313" key="3">
    <source>
        <dbReference type="EMBL" id="TIC86105.1"/>
    </source>
</evidence>
<proteinExistence type="predicted"/>
<feature type="chain" id="PRO_5020234151" description="Lipoprotein" evidence="2">
    <location>
        <begin position="26"/>
        <end position="231"/>
    </location>
</feature>
<name>A0A4T0V4D4_9NEIS</name>
<comment type="caution">
    <text evidence="3">The sequence shown here is derived from an EMBL/GenBank/DDBJ whole genome shotgun (WGS) entry which is preliminary data.</text>
</comment>
<dbReference type="EMBL" id="STGJ01000002">
    <property type="protein sequence ID" value="TIC86105.1"/>
    <property type="molecule type" value="Genomic_DNA"/>
</dbReference>
<accession>A0A4T0V4D4</accession>
<evidence type="ECO:0000256" key="2">
    <source>
        <dbReference type="SAM" id="SignalP"/>
    </source>
</evidence>
<dbReference type="AlphaFoldDB" id="A0A4T0V4D4"/>
<feature type="signal peptide" evidence="2">
    <location>
        <begin position="1"/>
        <end position="25"/>
    </location>
</feature>
<gene>
    <name evidence="3" type="ORF">E5K04_03105</name>
</gene>
<evidence type="ECO:0000256" key="1">
    <source>
        <dbReference type="SAM" id="MobiDB-lite"/>
    </source>
</evidence>
<dbReference type="RefSeq" id="WP_136551451.1">
    <property type="nucleotide sequence ID" value="NZ_STGJ01000002.1"/>
</dbReference>
<evidence type="ECO:0008006" key="5">
    <source>
        <dbReference type="Google" id="ProtNLM"/>
    </source>
</evidence>
<dbReference type="Proteomes" id="UP000308891">
    <property type="component" value="Unassembled WGS sequence"/>
</dbReference>
<organism evidence="3 4">
    <name type="scientific">Crenobacter intestini</name>
    <dbReference type="NCBI Taxonomy" id="2563443"/>
    <lineage>
        <taxon>Bacteria</taxon>
        <taxon>Pseudomonadati</taxon>
        <taxon>Pseudomonadota</taxon>
        <taxon>Betaproteobacteria</taxon>
        <taxon>Neisseriales</taxon>
        <taxon>Neisseriaceae</taxon>
        <taxon>Crenobacter</taxon>
    </lineage>
</organism>
<keyword evidence="4" id="KW-1185">Reference proteome</keyword>
<dbReference type="Gene3D" id="2.60.120.560">
    <property type="entry name" value="Exo-inulinase, domain 1"/>
    <property type="match status" value="1"/>
</dbReference>
<reference evidence="3 4" key="1">
    <citation type="submission" date="2019-04" db="EMBL/GenBank/DDBJ databases">
        <title>Crenobacter sp. nov.</title>
        <authorList>
            <person name="Shi S."/>
        </authorList>
    </citation>
    <scope>NUCLEOTIDE SEQUENCE [LARGE SCALE GENOMIC DNA]</scope>
    <source>
        <strain evidence="3 4">GY 70310</strain>
    </source>
</reference>
<feature type="compositionally biased region" description="Acidic residues" evidence="1">
    <location>
        <begin position="222"/>
        <end position="231"/>
    </location>
</feature>
<protein>
    <recommendedName>
        <fullName evidence="5">Lipoprotein</fullName>
    </recommendedName>
</protein>
<feature type="region of interest" description="Disordered" evidence="1">
    <location>
        <begin position="208"/>
        <end position="231"/>
    </location>
</feature>